<organism evidence="4">
    <name type="scientific">Brachypodium distachyon</name>
    <name type="common">Purple false brome</name>
    <name type="synonym">Trachynia distachya</name>
    <dbReference type="NCBI Taxonomy" id="15368"/>
    <lineage>
        <taxon>Eukaryota</taxon>
        <taxon>Viridiplantae</taxon>
        <taxon>Streptophyta</taxon>
        <taxon>Embryophyta</taxon>
        <taxon>Tracheophyta</taxon>
        <taxon>Spermatophyta</taxon>
        <taxon>Magnoliopsida</taxon>
        <taxon>Liliopsida</taxon>
        <taxon>Poales</taxon>
        <taxon>Poaceae</taxon>
        <taxon>BOP clade</taxon>
        <taxon>Pooideae</taxon>
        <taxon>Stipodae</taxon>
        <taxon>Brachypodieae</taxon>
        <taxon>Brachypodium</taxon>
    </lineage>
</organism>
<reference evidence="4" key="2">
    <citation type="submission" date="2017-06" db="EMBL/GenBank/DDBJ databases">
        <title>WGS assembly of Brachypodium distachyon.</title>
        <authorList>
            <consortium name="The International Brachypodium Initiative"/>
            <person name="Lucas S."/>
            <person name="Harmon-Smith M."/>
            <person name="Lail K."/>
            <person name="Tice H."/>
            <person name="Grimwood J."/>
            <person name="Bruce D."/>
            <person name="Barry K."/>
            <person name="Shu S."/>
            <person name="Lindquist E."/>
            <person name="Wang M."/>
            <person name="Pitluck S."/>
            <person name="Vogel J.P."/>
            <person name="Garvin D.F."/>
            <person name="Mockler T.C."/>
            <person name="Schmutz J."/>
            <person name="Rokhsar D."/>
            <person name="Bevan M.W."/>
        </authorList>
    </citation>
    <scope>NUCLEOTIDE SEQUENCE</scope>
    <source>
        <strain evidence="4">Bd21</strain>
    </source>
</reference>
<feature type="transmembrane region" description="Helical" evidence="2">
    <location>
        <begin position="93"/>
        <end position="114"/>
    </location>
</feature>
<reference evidence="4 5" key="1">
    <citation type="journal article" date="2010" name="Nature">
        <title>Genome sequencing and analysis of the model grass Brachypodium distachyon.</title>
        <authorList>
            <consortium name="International Brachypodium Initiative"/>
        </authorList>
    </citation>
    <scope>NUCLEOTIDE SEQUENCE [LARGE SCALE GENOMIC DNA]</scope>
    <source>
        <strain evidence="4 5">Bd21</strain>
    </source>
</reference>
<gene>
    <name evidence="4" type="ORF">BRADI_4g43050v3</name>
</gene>
<keyword evidence="6" id="KW-1185">Reference proteome</keyword>
<feature type="domain" description="PGG" evidence="3">
    <location>
        <begin position="221"/>
        <end position="332"/>
    </location>
</feature>
<feature type="transmembrane region" description="Helical" evidence="2">
    <location>
        <begin position="151"/>
        <end position="174"/>
    </location>
</feature>
<evidence type="ECO:0000259" key="3">
    <source>
        <dbReference type="Pfam" id="PF13962"/>
    </source>
</evidence>
<dbReference type="InterPro" id="IPR026961">
    <property type="entry name" value="PGG_dom"/>
</dbReference>
<feature type="region of interest" description="Disordered" evidence="1">
    <location>
        <begin position="1"/>
        <end position="26"/>
    </location>
</feature>
<dbReference type="STRING" id="15368.A0A0Q3EY48"/>
<evidence type="ECO:0000313" key="6">
    <source>
        <dbReference type="Proteomes" id="UP000008810"/>
    </source>
</evidence>
<dbReference type="InParanoid" id="A0A0Q3EY48"/>
<dbReference type="EnsemblPlants" id="KQJ92311">
    <property type="protein sequence ID" value="KQJ92311"/>
    <property type="gene ID" value="BRADI_4g43050v3"/>
</dbReference>
<feature type="domain" description="PGG" evidence="3">
    <location>
        <begin position="595"/>
        <end position="706"/>
    </location>
</feature>
<keyword evidence="2" id="KW-0472">Membrane</keyword>
<dbReference type="EMBL" id="CM000883">
    <property type="protein sequence ID" value="KQJ92311.2"/>
    <property type="molecule type" value="Genomic_DNA"/>
</dbReference>
<dbReference type="PANTHER" id="PTHR24177:SF317">
    <property type="entry name" value="EXPRESSED PROTEIN"/>
    <property type="match status" value="1"/>
</dbReference>
<sequence length="998" mass="107869">MELAVDPAPRAPAPPAVDPEQGAPKPAAVDGAAAEAEFLWEQRKYVLLQATLAATVTYAAGLSPPGGFWPDNVKGLLAGDPVLRVTYPRRYQAFFYCNATAFVASLVTVNLLLVRSLSHRRRWLRALQAAMVLDQFGLMAAYAAGSCRDTAMSAYVFVLVALVAAYVTAHVLFFRLRPPPLAAAGHADADADADADAAAGAAAGVDNAAAATPGTGRKDSVDRARKHLLIFATLAATVTYSAGLSTPGGFWPGSSEDGEHLAGDPLLRLHHPDRFMVFFYSNTTAFVSSLVVIMLLMSSTLSRHGLRSSALWVCAGAAMAGLMGAFASGSCRSVKTSIFVVSLVAAVLFYIGIQILVFLCEPVKILIHDFQEALESYLQFRRLGEQIHQHQQQQSRVAFEHGGDGDTAAYQILRKSRMYLLLLGILAASVTYQAGLNPPGGFWQGDAADGIHHYLAGDPILHITYPRRYLVFFYCNATAFVASLVILILLLSNIFSTHGIKYCALQVAMILDLFGLVGAYAAGSCRQASKSVYVAVIVVPVFLYVGIHVVVFMVKSFPACAAWREDTRAAMERRAPEWLKEVFERHPEGDEAMERKLEKRRKLLLLLAILAASLTYQAGMSPPGGFWQENESGHVVGNPTLSDNYRRRYLAFFYCNATAFVASLAIIMLLVNRNLSARGIRCYALRVCVILDLFGLMGAFAAGSCRKVSTSVYVIALILAVLLCVALQVAFALSETARGLVKKLMSMIGELELEDDANAGYVLPSTAGEKAPRGLWDDKLPKYLLLLAALAAAVTYQAAMSPPGGLWGDGGHGGGHVAGDPVLASVHPHRYKAFFYCNATSFMASLVVTVLLLIRKVSDTPPALLALHAAMILDLLGLMGAYAAGSCRRQKTSAYILALVVGVSAYITVLVFLSVGVARWLRSVMDKLVERLTWYSSICPISLTFLVNLGDGKFLIAKTFEDEPTGIEMMVAGDQSLQMVKHKCARFNFNNECIEWVP</sequence>
<protein>
    <recommendedName>
        <fullName evidence="3">PGG domain-containing protein</fullName>
    </recommendedName>
</protein>
<name>A0A0Q3EY48_BRADI</name>
<feature type="transmembrane region" description="Helical" evidence="2">
    <location>
        <begin position="275"/>
        <end position="297"/>
    </location>
</feature>
<dbReference type="Gramene" id="KQJ92311">
    <property type="protein sequence ID" value="KQJ92311"/>
    <property type="gene ID" value="BRADI_4g43050v3"/>
</dbReference>
<feature type="transmembrane region" description="Helical" evidence="2">
    <location>
        <begin position="710"/>
        <end position="733"/>
    </location>
</feature>
<feature type="domain" description="PGG" evidence="3">
    <location>
        <begin position="413"/>
        <end position="526"/>
    </location>
</feature>
<evidence type="ECO:0000313" key="4">
    <source>
        <dbReference type="EMBL" id="KQJ92311.2"/>
    </source>
</evidence>
<feature type="transmembrane region" description="Helical" evidence="2">
    <location>
        <begin position="683"/>
        <end position="704"/>
    </location>
</feature>
<dbReference type="GO" id="GO:0016020">
    <property type="term" value="C:membrane"/>
    <property type="evidence" value="ECO:0000318"/>
    <property type="project" value="GO_Central"/>
</dbReference>
<keyword evidence="2" id="KW-1133">Transmembrane helix</keyword>
<feature type="transmembrane region" description="Helical" evidence="2">
    <location>
        <begin position="603"/>
        <end position="620"/>
    </location>
</feature>
<feature type="transmembrane region" description="Helical" evidence="2">
    <location>
        <begin position="338"/>
        <end position="360"/>
    </location>
</feature>
<dbReference type="Proteomes" id="UP000008810">
    <property type="component" value="Chromosome 4"/>
</dbReference>
<feature type="transmembrane region" description="Helical" evidence="2">
    <location>
        <begin position="309"/>
        <end position="326"/>
    </location>
</feature>
<feature type="transmembrane region" description="Helical" evidence="2">
    <location>
        <begin position="533"/>
        <end position="554"/>
    </location>
</feature>
<dbReference type="ExpressionAtlas" id="A0A0Q3EY48">
    <property type="expression patterns" value="baseline and differential"/>
</dbReference>
<feature type="transmembrane region" description="Helical" evidence="2">
    <location>
        <begin position="418"/>
        <end position="436"/>
    </location>
</feature>
<accession>A0A0Q3EY48</accession>
<dbReference type="OrthoDB" id="669216at2759"/>
<feature type="domain" description="PGG" evidence="3">
    <location>
        <begin position="38"/>
        <end position="148"/>
    </location>
</feature>
<dbReference type="Pfam" id="PF13962">
    <property type="entry name" value="PGG"/>
    <property type="match status" value="5"/>
</dbReference>
<feature type="transmembrane region" description="Helical" evidence="2">
    <location>
        <begin position="895"/>
        <end position="921"/>
    </location>
</feature>
<dbReference type="AlphaFoldDB" id="A0A0Q3EY48"/>
<keyword evidence="2" id="KW-0812">Transmembrane</keyword>
<feature type="transmembrane region" description="Helical" evidence="2">
    <location>
        <begin position="469"/>
        <end position="491"/>
    </location>
</feature>
<evidence type="ECO:0000313" key="5">
    <source>
        <dbReference type="EnsemblPlants" id="KQJ92311"/>
    </source>
</evidence>
<reference evidence="5" key="3">
    <citation type="submission" date="2018-08" db="UniProtKB">
        <authorList>
            <consortium name="EnsemblPlants"/>
        </authorList>
    </citation>
    <scope>IDENTIFICATION</scope>
    <source>
        <strain evidence="5">cv. Bd21</strain>
    </source>
</reference>
<evidence type="ECO:0000256" key="1">
    <source>
        <dbReference type="SAM" id="MobiDB-lite"/>
    </source>
</evidence>
<feature type="transmembrane region" description="Helical" evidence="2">
    <location>
        <begin position="126"/>
        <end position="145"/>
    </location>
</feature>
<feature type="domain" description="PGG" evidence="3">
    <location>
        <begin position="779"/>
        <end position="888"/>
    </location>
</feature>
<feature type="transmembrane region" description="Helical" evidence="2">
    <location>
        <begin position="503"/>
        <end position="521"/>
    </location>
</feature>
<dbReference type="FunCoup" id="A0A0Q3EY48">
    <property type="interactions" value="357"/>
</dbReference>
<feature type="transmembrane region" description="Helical" evidence="2">
    <location>
        <begin position="833"/>
        <end position="854"/>
    </location>
</feature>
<dbReference type="PANTHER" id="PTHR24177">
    <property type="entry name" value="CASKIN"/>
    <property type="match status" value="1"/>
</dbReference>
<feature type="transmembrane region" description="Helical" evidence="2">
    <location>
        <begin position="227"/>
        <end position="245"/>
    </location>
</feature>
<feature type="transmembrane region" description="Helical" evidence="2">
    <location>
        <begin position="863"/>
        <end position="883"/>
    </location>
</feature>
<evidence type="ECO:0000256" key="2">
    <source>
        <dbReference type="SAM" id="Phobius"/>
    </source>
</evidence>
<proteinExistence type="predicted"/>
<feature type="transmembrane region" description="Helical" evidence="2">
    <location>
        <begin position="649"/>
        <end position="671"/>
    </location>
</feature>